<dbReference type="EMBL" id="CADILE010000006">
    <property type="protein sequence ID" value="CAB3865099.1"/>
    <property type="molecule type" value="Genomic_DNA"/>
</dbReference>
<organism evidence="2 3">
    <name type="scientific">Achromobacter ruhlandii</name>
    <dbReference type="NCBI Taxonomy" id="72557"/>
    <lineage>
        <taxon>Bacteria</taxon>
        <taxon>Pseudomonadati</taxon>
        <taxon>Pseudomonadota</taxon>
        <taxon>Betaproteobacteria</taxon>
        <taxon>Burkholderiales</taxon>
        <taxon>Alcaligenaceae</taxon>
        <taxon>Achromobacter</taxon>
    </lineage>
</organism>
<dbReference type="Proteomes" id="UP000494122">
    <property type="component" value="Unassembled WGS sequence"/>
</dbReference>
<feature type="chain" id="PRO_5028861511" description="SMI1/KNR4 family protein" evidence="1">
    <location>
        <begin position="33"/>
        <end position="304"/>
    </location>
</feature>
<keyword evidence="1" id="KW-0732">Signal</keyword>
<evidence type="ECO:0000313" key="2">
    <source>
        <dbReference type="EMBL" id="CAB3865099.1"/>
    </source>
</evidence>
<proteinExistence type="predicted"/>
<feature type="signal peptide" evidence="1">
    <location>
        <begin position="1"/>
        <end position="32"/>
    </location>
</feature>
<evidence type="ECO:0008006" key="4">
    <source>
        <dbReference type="Google" id="ProtNLM"/>
    </source>
</evidence>
<dbReference type="AlphaFoldDB" id="A0A6S7CW56"/>
<evidence type="ECO:0000313" key="3">
    <source>
        <dbReference type="Proteomes" id="UP000494122"/>
    </source>
</evidence>
<gene>
    <name evidence="2" type="ORF">LMG3328_02488</name>
</gene>
<evidence type="ECO:0000256" key="1">
    <source>
        <dbReference type="SAM" id="SignalP"/>
    </source>
</evidence>
<name>A0A6S7CW56_9BURK</name>
<sequence length="304" mass="32319">MPTPYQRFLDHLAARGWTVTAPAAATAPPAFAGAYAPFSAMFDALSNAAGTRWFLSARDYAGDAGDDFPWDALRQISLDAALDAAERQAVQAFWTRHAPIYLSVDGDYEFLAIDRESGRIVHGVEPEFEDTTPVAASLDALFLDMMAGGATAALLGPPADPGAAPAGVEEIALRPCTHDAVAAREGWLDCAQADGGRLRLVLPTEDAREAATLLARARVIAQSLAARRDAALRFLWQAGRQAGDPEQAPAAFMEGFAPSDLVVAPDGGYVLHLAPRDATWFMAGYWPSVRFTDGDAPAGWTCEA</sequence>
<reference evidence="2 3" key="1">
    <citation type="submission" date="2020-04" db="EMBL/GenBank/DDBJ databases">
        <authorList>
            <person name="De Canck E."/>
        </authorList>
    </citation>
    <scope>NUCLEOTIDE SEQUENCE [LARGE SCALE GENOMIC DNA]</scope>
    <source>
        <strain evidence="2 3">LMG 3328</strain>
    </source>
</reference>
<dbReference type="RefSeq" id="WP_232734789.1">
    <property type="nucleotide sequence ID" value="NZ_CADILE010000006.1"/>
</dbReference>
<protein>
    <recommendedName>
        <fullName evidence="4">SMI1/KNR4 family protein</fullName>
    </recommendedName>
</protein>
<accession>A0A6S7CW56</accession>